<feature type="domain" description="Metallo-beta-lactamase" evidence="5">
    <location>
        <begin position="50"/>
        <end position="257"/>
    </location>
</feature>
<dbReference type="SMART" id="SM00849">
    <property type="entry name" value="Lactamase_B"/>
    <property type="match status" value="1"/>
</dbReference>
<keyword evidence="4" id="KW-0862">Zinc</keyword>
<dbReference type="Pfam" id="PF00753">
    <property type="entry name" value="Lactamase_B"/>
    <property type="match status" value="1"/>
</dbReference>
<dbReference type="RefSeq" id="WP_066542092.1">
    <property type="nucleotide sequence ID" value="NZ_MASJ01000001.1"/>
</dbReference>
<dbReference type="OrthoDB" id="9802897at2"/>
<dbReference type="Gene3D" id="3.60.15.10">
    <property type="entry name" value="Ribonuclease Z/Hydroxyacylglutathione hydrolase-like"/>
    <property type="match status" value="1"/>
</dbReference>
<reference evidence="6 7" key="1">
    <citation type="submission" date="2016-07" db="EMBL/GenBank/DDBJ databases">
        <title>Caryophanon tenue genome sequencing.</title>
        <authorList>
            <person name="Verma A."/>
            <person name="Pal Y."/>
            <person name="Krishnamurthi S."/>
        </authorList>
    </citation>
    <scope>NUCLEOTIDE SEQUENCE [LARGE SCALE GENOMIC DNA]</scope>
    <source>
        <strain evidence="6 7">DSM 14152</strain>
    </source>
</reference>
<gene>
    <name evidence="6" type="ORF">A6M13_00180</name>
</gene>
<sequence length="288" mass="32632">MDKYVFHDMTLTWLNGGITSLDGGAMFGVVPKPLWLRKYPANEANQIELSTEPILVQFGGKNYVIDTGVGHGKLNEKQLRNFGVTEEGDIEGSLAQLGLTTADIDGVLCTHLHFDHAGGLTHYEGETLVSTFPKATIYVSQKEWDEMRNPNIRSKNTYWKENWEPVQAQVVTFDERLEVVPGIEMIHTGGHSDGHAIIKLTQQQEVLIHMADIMPTHAHQNPLWVMAYDDYPMTSVFTKEKLMAEAYENGYRFIFYHDAYFRMMQWGQDGKTVIDSLPRTKPVAVPLT</sequence>
<dbReference type="AlphaFoldDB" id="A0A1C0YM95"/>
<keyword evidence="7" id="KW-1185">Reference proteome</keyword>
<dbReference type="InterPro" id="IPR051013">
    <property type="entry name" value="MBL_superfamily_lactonases"/>
</dbReference>
<dbReference type="InterPro" id="IPR036866">
    <property type="entry name" value="RibonucZ/Hydroxyglut_hydro"/>
</dbReference>
<comment type="caution">
    <text evidence="6">The sequence shown here is derived from an EMBL/GenBank/DDBJ whole genome shotgun (WGS) entry which is preliminary data.</text>
</comment>
<name>A0A1C0YM95_9BACL</name>
<organism evidence="6 7">
    <name type="scientific">Caryophanon tenue</name>
    <dbReference type="NCBI Taxonomy" id="33978"/>
    <lineage>
        <taxon>Bacteria</taxon>
        <taxon>Bacillati</taxon>
        <taxon>Bacillota</taxon>
        <taxon>Bacilli</taxon>
        <taxon>Bacillales</taxon>
        <taxon>Caryophanaceae</taxon>
        <taxon>Caryophanon</taxon>
    </lineage>
</organism>
<evidence type="ECO:0000256" key="2">
    <source>
        <dbReference type="ARBA" id="ARBA00022723"/>
    </source>
</evidence>
<dbReference type="SUPFAM" id="SSF56281">
    <property type="entry name" value="Metallo-hydrolase/oxidoreductase"/>
    <property type="match status" value="1"/>
</dbReference>
<evidence type="ECO:0000313" key="7">
    <source>
        <dbReference type="Proteomes" id="UP000093199"/>
    </source>
</evidence>
<keyword evidence="2" id="KW-0479">Metal-binding</keyword>
<dbReference type="PANTHER" id="PTHR42978:SF6">
    <property type="entry name" value="QUORUM-QUENCHING LACTONASE YTNP-RELATED"/>
    <property type="match status" value="1"/>
</dbReference>
<comment type="similarity">
    <text evidence="1">Belongs to the metallo-beta-lactamase superfamily.</text>
</comment>
<accession>A0A1C0YM95</accession>
<dbReference type="STRING" id="33978.A6M13_00180"/>
<proteinExistence type="inferred from homology"/>
<evidence type="ECO:0000256" key="3">
    <source>
        <dbReference type="ARBA" id="ARBA00022801"/>
    </source>
</evidence>
<evidence type="ECO:0000259" key="5">
    <source>
        <dbReference type="SMART" id="SM00849"/>
    </source>
</evidence>
<dbReference type="PANTHER" id="PTHR42978">
    <property type="entry name" value="QUORUM-QUENCHING LACTONASE YTNP-RELATED-RELATED"/>
    <property type="match status" value="1"/>
</dbReference>
<protein>
    <recommendedName>
        <fullName evidence="5">Metallo-beta-lactamase domain-containing protein</fullName>
    </recommendedName>
</protein>
<dbReference type="GO" id="GO:0016787">
    <property type="term" value="F:hydrolase activity"/>
    <property type="evidence" value="ECO:0007669"/>
    <property type="project" value="UniProtKB-KW"/>
</dbReference>
<evidence type="ECO:0000313" key="6">
    <source>
        <dbReference type="EMBL" id="OCS88296.1"/>
    </source>
</evidence>
<dbReference type="GO" id="GO:0046872">
    <property type="term" value="F:metal ion binding"/>
    <property type="evidence" value="ECO:0007669"/>
    <property type="project" value="UniProtKB-KW"/>
</dbReference>
<evidence type="ECO:0000256" key="1">
    <source>
        <dbReference type="ARBA" id="ARBA00007749"/>
    </source>
</evidence>
<dbReference type="EMBL" id="MASJ01000001">
    <property type="protein sequence ID" value="OCS88296.1"/>
    <property type="molecule type" value="Genomic_DNA"/>
</dbReference>
<keyword evidence="3" id="KW-0378">Hydrolase</keyword>
<dbReference type="Proteomes" id="UP000093199">
    <property type="component" value="Unassembled WGS sequence"/>
</dbReference>
<dbReference type="InterPro" id="IPR001279">
    <property type="entry name" value="Metallo-B-lactamas"/>
</dbReference>
<dbReference type="CDD" id="cd07728">
    <property type="entry name" value="YtnP-like_MBL-fold"/>
    <property type="match status" value="1"/>
</dbReference>
<evidence type="ECO:0000256" key="4">
    <source>
        <dbReference type="ARBA" id="ARBA00022833"/>
    </source>
</evidence>